<keyword evidence="3" id="KW-1185">Reference proteome</keyword>
<reference evidence="2 3" key="1">
    <citation type="submission" date="2021-05" db="EMBL/GenBank/DDBJ databases">
        <title>Genome Assembly of Synthetic Allotetraploid Brassica napus Reveals Homoeologous Exchanges between Subgenomes.</title>
        <authorList>
            <person name="Davis J.T."/>
        </authorList>
    </citation>
    <scope>NUCLEOTIDE SEQUENCE [LARGE SCALE GENOMIC DNA]</scope>
    <source>
        <strain evidence="3">cv. Da-Ae</strain>
        <tissue evidence="2">Seedling</tissue>
    </source>
</reference>
<evidence type="ECO:0000313" key="3">
    <source>
        <dbReference type="Proteomes" id="UP000824890"/>
    </source>
</evidence>
<evidence type="ECO:0000256" key="1">
    <source>
        <dbReference type="SAM" id="MobiDB-lite"/>
    </source>
</evidence>
<proteinExistence type="predicted"/>
<protein>
    <submittedName>
        <fullName evidence="2">Uncharacterized protein</fullName>
    </submittedName>
</protein>
<feature type="non-terminal residue" evidence="2">
    <location>
        <position position="1"/>
    </location>
</feature>
<gene>
    <name evidence="2" type="ORF">HID58_057874</name>
</gene>
<organism evidence="2 3">
    <name type="scientific">Brassica napus</name>
    <name type="common">Rape</name>
    <dbReference type="NCBI Taxonomy" id="3708"/>
    <lineage>
        <taxon>Eukaryota</taxon>
        <taxon>Viridiplantae</taxon>
        <taxon>Streptophyta</taxon>
        <taxon>Embryophyta</taxon>
        <taxon>Tracheophyta</taxon>
        <taxon>Spermatophyta</taxon>
        <taxon>Magnoliopsida</taxon>
        <taxon>eudicotyledons</taxon>
        <taxon>Gunneridae</taxon>
        <taxon>Pentapetalae</taxon>
        <taxon>rosids</taxon>
        <taxon>malvids</taxon>
        <taxon>Brassicales</taxon>
        <taxon>Brassicaceae</taxon>
        <taxon>Brassiceae</taxon>
        <taxon>Brassica</taxon>
    </lineage>
</organism>
<name>A0ABQ7ZNI4_BRANA</name>
<feature type="compositionally biased region" description="Acidic residues" evidence="1">
    <location>
        <begin position="48"/>
        <end position="58"/>
    </location>
</feature>
<comment type="caution">
    <text evidence="2">The sequence shown here is derived from an EMBL/GenBank/DDBJ whole genome shotgun (WGS) entry which is preliminary data.</text>
</comment>
<evidence type="ECO:0000313" key="2">
    <source>
        <dbReference type="EMBL" id="KAH0881778.1"/>
    </source>
</evidence>
<accession>A0ABQ7ZNI4</accession>
<feature type="region of interest" description="Disordered" evidence="1">
    <location>
        <begin position="42"/>
        <end position="64"/>
    </location>
</feature>
<dbReference type="EMBL" id="JAGKQM010000014">
    <property type="protein sequence ID" value="KAH0881778.1"/>
    <property type="molecule type" value="Genomic_DNA"/>
</dbReference>
<sequence length="144" mass="16777">VGQYTKSVLLSAKRRGARVMLVLTDSETEILKNMRRTEVELEENKLEENEENELEENEENARVQPQKDLGFTISQHKHNSCSSSFSRQKNTLCVLPYLGRHILKDMRRTEVELEENELEENARVQLQKESQMITEEMKKGGLDI</sequence>
<dbReference type="Proteomes" id="UP000824890">
    <property type="component" value="Unassembled WGS sequence"/>
</dbReference>